<evidence type="ECO:0000313" key="4">
    <source>
        <dbReference type="EMBL" id="SMR99589.1"/>
    </source>
</evidence>
<dbReference type="PANTHER" id="PTHR38109:SF1">
    <property type="entry name" value="PROTEIN YCGL"/>
    <property type="match status" value="1"/>
</dbReference>
<dbReference type="EMBL" id="JAWRCO010000001">
    <property type="protein sequence ID" value="MDW6003619.1"/>
    <property type="molecule type" value="Genomic_DNA"/>
</dbReference>
<gene>
    <name evidence="4" type="primary">ycgL</name>
    <name evidence="3" type="ORF">SBX37_12240</name>
    <name evidence="4" type="ORF">VIM7927_00816</name>
</gene>
<evidence type="ECO:0000256" key="1">
    <source>
        <dbReference type="HAMAP-Rule" id="MF_01866"/>
    </source>
</evidence>
<organism evidence="4 5">
    <name type="scientific">Vibrio mangrovi</name>
    <dbReference type="NCBI Taxonomy" id="474394"/>
    <lineage>
        <taxon>Bacteria</taxon>
        <taxon>Pseudomonadati</taxon>
        <taxon>Pseudomonadota</taxon>
        <taxon>Gammaproteobacteria</taxon>
        <taxon>Vibrionales</taxon>
        <taxon>Vibrionaceae</taxon>
        <taxon>Vibrio</taxon>
    </lineage>
</organism>
<evidence type="ECO:0000313" key="6">
    <source>
        <dbReference type="Proteomes" id="UP001283366"/>
    </source>
</evidence>
<evidence type="ECO:0000313" key="5">
    <source>
        <dbReference type="Proteomes" id="UP000196125"/>
    </source>
</evidence>
<feature type="domain" description="YcgL" evidence="2">
    <location>
        <begin position="1"/>
        <end position="84"/>
    </location>
</feature>
<dbReference type="Gene3D" id="3.10.510.20">
    <property type="entry name" value="YcgL domain"/>
    <property type="match status" value="1"/>
</dbReference>
<reference evidence="4 5" key="1">
    <citation type="submission" date="2017-05" db="EMBL/GenBank/DDBJ databases">
        <authorList>
            <person name="Song R."/>
            <person name="Chenine A.L."/>
            <person name="Ruprecht R.M."/>
        </authorList>
    </citation>
    <scope>NUCLEOTIDE SEQUENCE [LARGE SCALE GENOMIC DNA]</scope>
    <source>
        <strain evidence="4 5">CECT 7927</strain>
    </source>
</reference>
<proteinExistence type="inferred from homology"/>
<dbReference type="OrthoDB" id="7062382at2"/>
<reference evidence="3 6" key="2">
    <citation type="submission" date="2023-11" db="EMBL/GenBank/DDBJ databases">
        <title>Plant-associative lifestyle of Vibrio porteresiae and its evolutionary dynamics.</title>
        <authorList>
            <person name="Rameshkumar N."/>
            <person name="Kirti K."/>
        </authorList>
    </citation>
    <scope>NUCLEOTIDE SEQUENCE [LARGE SCALE GENOMIC DNA]</scope>
    <source>
        <strain evidence="3 6">MSSRF38</strain>
    </source>
</reference>
<dbReference type="Pfam" id="PF05166">
    <property type="entry name" value="YcgL"/>
    <property type="match status" value="1"/>
</dbReference>
<dbReference type="InterPro" id="IPR038068">
    <property type="entry name" value="YcgL-like_sf"/>
</dbReference>
<dbReference type="Proteomes" id="UP000196125">
    <property type="component" value="Unassembled WGS sequence"/>
</dbReference>
<name>A0A1Y6IPJ9_9VIBR</name>
<evidence type="ECO:0000259" key="2">
    <source>
        <dbReference type="PROSITE" id="PS51648"/>
    </source>
</evidence>
<keyword evidence="6" id="KW-1185">Reference proteome</keyword>
<dbReference type="InterPro" id="IPR027354">
    <property type="entry name" value="YcgL_dom"/>
</dbReference>
<dbReference type="Proteomes" id="UP001283366">
    <property type="component" value="Unassembled WGS sequence"/>
</dbReference>
<sequence>MLCSIYKSAKKEGAYLYIEKKDDFSKVPEALLQMFGRPVLVMIMNLEGKTLANVDIEKVKTSLKDDGFFLQLPPPPENLLESYKARKAAWQEQQ</sequence>
<dbReference type="AlphaFoldDB" id="A0A1Y6IPJ9"/>
<dbReference type="PROSITE" id="PS51648">
    <property type="entry name" value="YCGL"/>
    <property type="match status" value="1"/>
</dbReference>
<dbReference type="RefSeq" id="WP_087480106.1">
    <property type="nucleotide sequence ID" value="NZ_AP024883.1"/>
</dbReference>
<evidence type="ECO:0000313" key="3">
    <source>
        <dbReference type="EMBL" id="MDW6003619.1"/>
    </source>
</evidence>
<dbReference type="EMBL" id="FXXI01000001">
    <property type="protein sequence ID" value="SMR99589.1"/>
    <property type="molecule type" value="Genomic_DNA"/>
</dbReference>
<dbReference type="PANTHER" id="PTHR38109">
    <property type="entry name" value="PROTEIN YCGL"/>
    <property type="match status" value="1"/>
</dbReference>
<dbReference type="SUPFAM" id="SSF160191">
    <property type="entry name" value="YcgL-like"/>
    <property type="match status" value="1"/>
</dbReference>
<accession>A0A1Y6IPJ9</accession>
<protein>
    <recommendedName>
        <fullName evidence="1">YcgL domain-containing protein SBX37_12240</fullName>
    </recommendedName>
</protein>
<dbReference type="HAMAP" id="MF_01866">
    <property type="entry name" value="UPF0745"/>
    <property type="match status" value="1"/>
</dbReference>